<organism evidence="2 3">
    <name type="scientific">Apostasia shenzhenica</name>
    <dbReference type="NCBI Taxonomy" id="1088818"/>
    <lineage>
        <taxon>Eukaryota</taxon>
        <taxon>Viridiplantae</taxon>
        <taxon>Streptophyta</taxon>
        <taxon>Embryophyta</taxon>
        <taxon>Tracheophyta</taxon>
        <taxon>Spermatophyta</taxon>
        <taxon>Magnoliopsida</taxon>
        <taxon>Liliopsida</taxon>
        <taxon>Asparagales</taxon>
        <taxon>Orchidaceae</taxon>
        <taxon>Apostasioideae</taxon>
        <taxon>Apostasia</taxon>
    </lineage>
</organism>
<gene>
    <name evidence="2" type="ORF">AXF42_Ash008546</name>
</gene>
<feature type="compositionally biased region" description="Basic and acidic residues" evidence="1">
    <location>
        <begin position="77"/>
        <end position="89"/>
    </location>
</feature>
<feature type="compositionally biased region" description="Low complexity" evidence="1">
    <location>
        <begin position="1"/>
        <end position="14"/>
    </location>
</feature>
<proteinExistence type="predicted"/>
<evidence type="ECO:0000256" key="1">
    <source>
        <dbReference type="SAM" id="MobiDB-lite"/>
    </source>
</evidence>
<dbReference type="AlphaFoldDB" id="A0A2I0B1P5"/>
<evidence type="ECO:0000313" key="3">
    <source>
        <dbReference type="Proteomes" id="UP000236161"/>
    </source>
</evidence>
<sequence length="168" mass="18625">MGDLSSRSSSQHQSLIPTQESCKNIAFVRGYPQITRRTSGRMQSRRLQGAQKAYGASRAPGESERLQDDEIPSQHSQESDEHSMEEHNSEGLSMSKRTAVGVPGDLSTRRSSQSQFLDPMLLHSPTVLGTAHCHRSTRPTAFLQFFRAVSGRRKSLKGTAHLFEGTLK</sequence>
<keyword evidence="3" id="KW-1185">Reference proteome</keyword>
<evidence type="ECO:0000313" key="2">
    <source>
        <dbReference type="EMBL" id="PKA61716.1"/>
    </source>
</evidence>
<protein>
    <submittedName>
        <fullName evidence="2">Uncharacterized protein</fullName>
    </submittedName>
</protein>
<dbReference type="Proteomes" id="UP000236161">
    <property type="component" value="Unassembled WGS sequence"/>
</dbReference>
<dbReference type="EMBL" id="KZ451923">
    <property type="protein sequence ID" value="PKA61716.1"/>
    <property type="molecule type" value="Genomic_DNA"/>
</dbReference>
<reference evidence="2 3" key="1">
    <citation type="journal article" date="2017" name="Nature">
        <title>The Apostasia genome and the evolution of orchids.</title>
        <authorList>
            <person name="Zhang G.Q."/>
            <person name="Liu K.W."/>
            <person name="Li Z."/>
            <person name="Lohaus R."/>
            <person name="Hsiao Y.Y."/>
            <person name="Niu S.C."/>
            <person name="Wang J.Y."/>
            <person name="Lin Y.C."/>
            <person name="Xu Q."/>
            <person name="Chen L.J."/>
            <person name="Yoshida K."/>
            <person name="Fujiwara S."/>
            <person name="Wang Z.W."/>
            <person name="Zhang Y.Q."/>
            <person name="Mitsuda N."/>
            <person name="Wang M."/>
            <person name="Liu G.H."/>
            <person name="Pecoraro L."/>
            <person name="Huang H.X."/>
            <person name="Xiao X.J."/>
            <person name="Lin M."/>
            <person name="Wu X.Y."/>
            <person name="Wu W.L."/>
            <person name="Chen Y.Y."/>
            <person name="Chang S.B."/>
            <person name="Sakamoto S."/>
            <person name="Ohme-Takagi M."/>
            <person name="Yagi M."/>
            <person name="Zeng S.J."/>
            <person name="Shen C.Y."/>
            <person name="Yeh C.M."/>
            <person name="Luo Y.B."/>
            <person name="Tsai W.C."/>
            <person name="Van de Peer Y."/>
            <person name="Liu Z.J."/>
        </authorList>
    </citation>
    <scope>NUCLEOTIDE SEQUENCE [LARGE SCALE GENOMIC DNA]</scope>
    <source>
        <strain evidence="3">cv. Shenzhen</strain>
        <tissue evidence="2">Stem</tissue>
    </source>
</reference>
<name>A0A2I0B1P5_9ASPA</name>
<feature type="compositionally biased region" description="Polar residues" evidence="1">
    <location>
        <begin position="35"/>
        <end position="46"/>
    </location>
</feature>
<accession>A0A2I0B1P5</accession>
<feature type="region of interest" description="Disordered" evidence="1">
    <location>
        <begin position="1"/>
        <end position="113"/>
    </location>
</feature>